<evidence type="ECO:0000256" key="1">
    <source>
        <dbReference type="ARBA" id="ARBA00022574"/>
    </source>
</evidence>
<organism evidence="4 5">
    <name type="scientific">Protopolystoma xenopodis</name>
    <dbReference type="NCBI Taxonomy" id="117903"/>
    <lineage>
        <taxon>Eukaryota</taxon>
        <taxon>Metazoa</taxon>
        <taxon>Spiralia</taxon>
        <taxon>Lophotrochozoa</taxon>
        <taxon>Platyhelminthes</taxon>
        <taxon>Monogenea</taxon>
        <taxon>Polyopisthocotylea</taxon>
        <taxon>Polystomatidea</taxon>
        <taxon>Polystomatidae</taxon>
        <taxon>Protopolystoma</taxon>
    </lineage>
</organism>
<dbReference type="SUPFAM" id="SSF81837">
    <property type="entry name" value="BEACH domain"/>
    <property type="match status" value="1"/>
</dbReference>
<accession>A0A3S5AN24</accession>
<keyword evidence="2" id="KW-0677">Repeat</keyword>
<sequence>MHFNTSICLHHLTCVQGGHFDLADRMFHSVGDAWLSASRQNMADVRELIPEFFYLPDFLVNANQFDLGTKQNGTAVSDVVLPPWAKEDPREFIRIHREVLDLP</sequence>
<dbReference type="AlphaFoldDB" id="A0A3S5AN24"/>
<evidence type="ECO:0000313" key="5">
    <source>
        <dbReference type="Proteomes" id="UP000784294"/>
    </source>
</evidence>
<name>A0A3S5AN24_9PLAT</name>
<dbReference type="InterPro" id="IPR000409">
    <property type="entry name" value="BEACH_dom"/>
</dbReference>
<dbReference type="OrthoDB" id="26681at2759"/>
<dbReference type="SMART" id="SM01026">
    <property type="entry name" value="Beach"/>
    <property type="match status" value="1"/>
</dbReference>
<dbReference type="PANTHER" id="PTHR46108:SF4">
    <property type="entry name" value="BLUE CHEESE"/>
    <property type="match status" value="1"/>
</dbReference>
<dbReference type="Gene3D" id="1.10.1540.10">
    <property type="entry name" value="BEACH domain"/>
    <property type="match status" value="1"/>
</dbReference>
<dbReference type="Proteomes" id="UP000784294">
    <property type="component" value="Unassembled WGS sequence"/>
</dbReference>
<reference evidence="4" key="1">
    <citation type="submission" date="2018-11" db="EMBL/GenBank/DDBJ databases">
        <authorList>
            <consortium name="Pathogen Informatics"/>
        </authorList>
    </citation>
    <scope>NUCLEOTIDE SEQUENCE</scope>
</reference>
<dbReference type="InterPro" id="IPR051944">
    <property type="entry name" value="BEACH_domain_protein"/>
</dbReference>
<protein>
    <recommendedName>
        <fullName evidence="3">BEACH domain-containing protein</fullName>
    </recommendedName>
</protein>
<dbReference type="InterPro" id="IPR036372">
    <property type="entry name" value="BEACH_dom_sf"/>
</dbReference>
<evidence type="ECO:0000313" key="4">
    <source>
        <dbReference type="EMBL" id="VEL24240.1"/>
    </source>
</evidence>
<dbReference type="EMBL" id="CAAALY010066658">
    <property type="protein sequence ID" value="VEL24240.1"/>
    <property type="molecule type" value="Genomic_DNA"/>
</dbReference>
<evidence type="ECO:0000256" key="2">
    <source>
        <dbReference type="ARBA" id="ARBA00022737"/>
    </source>
</evidence>
<evidence type="ECO:0000259" key="3">
    <source>
        <dbReference type="PROSITE" id="PS50197"/>
    </source>
</evidence>
<feature type="domain" description="BEACH" evidence="3">
    <location>
        <begin position="1"/>
        <end position="103"/>
    </location>
</feature>
<dbReference type="PANTHER" id="PTHR46108">
    <property type="entry name" value="BLUE CHEESE"/>
    <property type="match status" value="1"/>
</dbReference>
<dbReference type="Pfam" id="PF02138">
    <property type="entry name" value="Beach"/>
    <property type="match status" value="1"/>
</dbReference>
<keyword evidence="5" id="KW-1185">Reference proteome</keyword>
<gene>
    <name evidence="4" type="ORF">PXEA_LOCUS17680</name>
</gene>
<dbReference type="PROSITE" id="PS50197">
    <property type="entry name" value="BEACH"/>
    <property type="match status" value="1"/>
</dbReference>
<comment type="caution">
    <text evidence="4">The sequence shown here is derived from an EMBL/GenBank/DDBJ whole genome shotgun (WGS) entry which is preliminary data.</text>
</comment>
<proteinExistence type="predicted"/>
<keyword evidence="1" id="KW-0853">WD repeat</keyword>